<keyword evidence="3" id="KW-1185">Reference proteome</keyword>
<dbReference type="OrthoDB" id="10616551at2759"/>
<feature type="signal peptide" evidence="1">
    <location>
        <begin position="1"/>
        <end position="22"/>
    </location>
</feature>
<evidence type="ECO:0000313" key="3">
    <source>
        <dbReference type="Proteomes" id="UP000316270"/>
    </source>
</evidence>
<keyword evidence="1" id="KW-0732">Signal</keyword>
<gene>
    <name evidence="2" type="ORF">FKW77_010409</name>
</gene>
<evidence type="ECO:0000313" key="2">
    <source>
        <dbReference type="EMBL" id="QDS70549.1"/>
    </source>
</evidence>
<accession>A0A517L4L3</accession>
<protein>
    <submittedName>
        <fullName evidence="2">Uncharacterized protein</fullName>
    </submittedName>
</protein>
<sequence>MPPPAPVTSLFCLLAFSSLGSAYRCTPGVSNEECLHPNRTWAIAPPDITPAVTYERATHFTCAPTVPAADCLASTSAFSACLARGITASNCSGTANLAAATTIPAPPTRAFPCTLTQPGTTDVAILDACPPRLPQPQHKPSPPPAFAFTAPVAADDVGVFLPTPTAPHVKELETPAGPWTTCVQNAIVSCTDALCTSDAVHAPRCTDHPNLPREGRDLCINGLPTRCEGPHCEVVEEAQRRGNIRRGKSGSKWEVKLSPLSATVPVDEDVCKGWEGPRAVVAPARPGAMLPTKTFVRQVVVGRPREHGLGKGVDGGD</sequence>
<dbReference type="EMBL" id="CP042188">
    <property type="protein sequence ID" value="QDS70549.1"/>
    <property type="molecule type" value="Genomic_DNA"/>
</dbReference>
<evidence type="ECO:0000256" key="1">
    <source>
        <dbReference type="SAM" id="SignalP"/>
    </source>
</evidence>
<dbReference type="Proteomes" id="UP000316270">
    <property type="component" value="Chromosome 4"/>
</dbReference>
<dbReference type="AlphaFoldDB" id="A0A517L4L3"/>
<feature type="chain" id="PRO_5022021534" evidence="1">
    <location>
        <begin position="23"/>
        <end position="317"/>
    </location>
</feature>
<proteinExistence type="predicted"/>
<name>A0A517L4L3_9PEZI</name>
<organism evidence="2 3">
    <name type="scientific">Venturia effusa</name>
    <dbReference type="NCBI Taxonomy" id="50376"/>
    <lineage>
        <taxon>Eukaryota</taxon>
        <taxon>Fungi</taxon>
        <taxon>Dikarya</taxon>
        <taxon>Ascomycota</taxon>
        <taxon>Pezizomycotina</taxon>
        <taxon>Dothideomycetes</taxon>
        <taxon>Pleosporomycetidae</taxon>
        <taxon>Venturiales</taxon>
        <taxon>Venturiaceae</taxon>
        <taxon>Venturia</taxon>
    </lineage>
</organism>
<reference evidence="2 3" key="1">
    <citation type="submission" date="2019-07" db="EMBL/GenBank/DDBJ databases">
        <title>Finished genome of Venturia effusa.</title>
        <authorList>
            <person name="Young C.A."/>
            <person name="Cox M.P."/>
            <person name="Ganley A.R.D."/>
            <person name="David W.J."/>
        </authorList>
    </citation>
    <scope>NUCLEOTIDE SEQUENCE [LARGE SCALE GENOMIC DNA]</scope>
    <source>
        <strain evidence="3">albino</strain>
    </source>
</reference>